<comment type="subcellular location">
    <subcellularLocation>
        <location evidence="1">Membrane</location>
        <topology evidence="1">Multi-pass membrane protein</topology>
    </subcellularLocation>
</comment>
<name>A0A7J7EXK5_DICBM</name>
<evidence type="ECO:0000256" key="5">
    <source>
        <dbReference type="SAM" id="MobiDB-lite"/>
    </source>
</evidence>
<proteinExistence type="inferred from homology"/>
<keyword evidence="7" id="KW-1185">Reference proteome</keyword>
<dbReference type="Proteomes" id="UP000551758">
    <property type="component" value="Unassembled WGS sequence"/>
</dbReference>
<dbReference type="GO" id="GO:0016020">
    <property type="term" value="C:membrane"/>
    <property type="evidence" value="ECO:0007669"/>
    <property type="project" value="UniProtKB-SubCell"/>
</dbReference>
<evidence type="ECO:0000313" key="7">
    <source>
        <dbReference type="Proteomes" id="UP000551758"/>
    </source>
</evidence>
<comment type="caution">
    <text evidence="6">The sequence shown here is derived from an EMBL/GenBank/DDBJ whole genome shotgun (WGS) entry which is preliminary data.</text>
</comment>
<evidence type="ECO:0000256" key="2">
    <source>
        <dbReference type="ARBA" id="ARBA00006375"/>
    </source>
</evidence>
<sequence length="650" mass="72997">MVSAARMGNRAGHWSPMLCPFSDLQNAAAGSFASAFAALVLCPTELVKCRLQAMYEMETSGKIAKSQNVSTKGPSSGNTQQNHDKHSYSSVIKFLASSVLEYASRPVKVYISYTYDLFELQSSGHAGLYGSLGLRLGLEGKKKYRNYFPYRKSPVNEEITYKSACILDTSIPGVDIYPLPVGNCSKGNPKPASFRRPEDKNKGIGCFLITHCRREKLYLRITLQWWSVEWSRKNISMLLLDLDKRSTNGSLPPNSKLTYQVRWKSASSLPLSSLIFGYITENQESLSPKPLDYTTCPLHHCYTKKIICFSIRSVTPPDRRLKGRSSLCLSTVSLESAPCAVVSSNSSQHSCRRQKSKLHRLSSALRPVQRQGQHYPLHVPDIIWECTARSTSLEESTSLESSSCQFRKHIRLRYPKSRLLTPKPLAWINLGINVDFEFSAWGPKTTCKFPTFKGYQLMRSGSWNPKAPRPPPSVPERGPREPRQSQMTWGSRLPASLRSAYLQTMLLLLRRCGSEGAGAEGRRGGGAVGCRTLMYASAGKQLLKMHFPTVTASLNFKLLTHWCFVSVGDILKMVEQKEFRCIHLNANQGCSQAPHSYLTYIHIISVYIYVLIHTQIHFYIFSSSCHLIPAFTGKFLQSNLCRVEITQKTL</sequence>
<organism evidence="6 7">
    <name type="scientific">Diceros bicornis minor</name>
    <name type="common">South-central black rhinoceros</name>
    <dbReference type="NCBI Taxonomy" id="77932"/>
    <lineage>
        <taxon>Eukaryota</taxon>
        <taxon>Metazoa</taxon>
        <taxon>Chordata</taxon>
        <taxon>Craniata</taxon>
        <taxon>Vertebrata</taxon>
        <taxon>Euteleostomi</taxon>
        <taxon>Mammalia</taxon>
        <taxon>Eutheria</taxon>
        <taxon>Laurasiatheria</taxon>
        <taxon>Perissodactyla</taxon>
        <taxon>Rhinocerotidae</taxon>
        <taxon>Diceros</taxon>
    </lineage>
</organism>
<keyword evidence="3" id="KW-0812">Transmembrane</keyword>
<protein>
    <submittedName>
        <fullName evidence="6">Uncharacterized protein</fullName>
    </submittedName>
</protein>
<dbReference type="InterPro" id="IPR023395">
    <property type="entry name" value="MCP_dom_sf"/>
</dbReference>
<keyword evidence="4" id="KW-0472">Membrane</keyword>
<dbReference type="EMBL" id="JACDTQ010002022">
    <property type="protein sequence ID" value="KAF5920525.1"/>
    <property type="molecule type" value="Genomic_DNA"/>
</dbReference>
<evidence type="ECO:0000313" key="6">
    <source>
        <dbReference type="EMBL" id="KAF5920525.1"/>
    </source>
</evidence>
<accession>A0A7J7EXK5</accession>
<feature type="region of interest" description="Disordered" evidence="5">
    <location>
        <begin position="460"/>
        <end position="489"/>
    </location>
</feature>
<dbReference type="InterPro" id="IPR018108">
    <property type="entry name" value="MCP_transmembrane"/>
</dbReference>
<feature type="region of interest" description="Disordered" evidence="5">
    <location>
        <begin position="65"/>
        <end position="84"/>
    </location>
</feature>
<dbReference type="Gene3D" id="1.50.40.10">
    <property type="entry name" value="Mitochondrial carrier domain"/>
    <property type="match status" value="1"/>
</dbReference>
<dbReference type="Pfam" id="PF00153">
    <property type="entry name" value="Mito_carr"/>
    <property type="match status" value="1"/>
</dbReference>
<gene>
    <name evidence="6" type="ORF">HPG69_009779</name>
</gene>
<dbReference type="SUPFAM" id="SSF103506">
    <property type="entry name" value="Mitochondrial carrier"/>
    <property type="match status" value="1"/>
</dbReference>
<evidence type="ECO:0000256" key="1">
    <source>
        <dbReference type="ARBA" id="ARBA00004141"/>
    </source>
</evidence>
<evidence type="ECO:0000256" key="3">
    <source>
        <dbReference type="ARBA" id="ARBA00022692"/>
    </source>
</evidence>
<reference evidence="6 7" key="1">
    <citation type="journal article" date="2020" name="Mol. Biol. Evol.">
        <title>Interspecific Gene Flow and the Evolution of Specialization in Black and White Rhinoceros.</title>
        <authorList>
            <person name="Moodley Y."/>
            <person name="Westbury M.V."/>
            <person name="Russo I.M."/>
            <person name="Gopalakrishnan S."/>
            <person name="Rakotoarivelo A."/>
            <person name="Olsen R.A."/>
            <person name="Prost S."/>
            <person name="Tunstall T."/>
            <person name="Ryder O.A."/>
            <person name="Dalen L."/>
            <person name="Bruford M.W."/>
        </authorList>
    </citation>
    <scope>NUCLEOTIDE SEQUENCE [LARGE SCALE GENOMIC DNA]</scope>
    <source>
        <strain evidence="6">SBR-YM</strain>
        <tissue evidence="6">Skin</tissue>
    </source>
</reference>
<evidence type="ECO:0000256" key="4">
    <source>
        <dbReference type="ARBA" id="ARBA00023136"/>
    </source>
</evidence>
<feature type="compositionally biased region" description="Polar residues" evidence="5">
    <location>
        <begin position="65"/>
        <end position="81"/>
    </location>
</feature>
<comment type="similarity">
    <text evidence="2">Belongs to the mitochondrial carrier (TC 2.A.29) family.</text>
</comment>
<dbReference type="AlphaFoldDB" id="A0A7J7EXK5"/>